<protein>
    <recommendedName>
        <fullName evidence="3">Outer membrane protein beta-barrel domain-containing protein</fullName>
    </recommendedName>
</protein>
<evidence type="ECO:0008006" key="3">
    <source>
        <dbReference type="Google" id="ProtNLM"/>
    </source>
</evidence>
<dbReference type="Proteomes" id="UP001226574">
    <property type="component" value="Unassembled WGS sequence"/>
</dbReference>
<proteinExistence type="predicted"/>
<organism evidence="1 2">
    <name type="scientific">Pseudoalteromonas haloplanktis</name>
    <name type="common">Alteromonas haloplanktis</name>
    <dbReference type="NCBI Taxonomy" id="228"/>
    <lineage>
        <taxon>Bacteria</taxon>
        <taxon>Pseudomonadati</taxon>
        <taxon>Pseudomonadota</taxon>
        <taxon>Gammaproteobacteria</taxon>
        <taxon>Alteromonadales</taxon>
        <taxon>Pseudoalteromonadaceae</taxon>
        <taxon>Pseudoalteromonas</taxon>
    </lineage>
</organism>
<sequence>MNKTLPYLLTTISCFVSSYAHSESWDLKIEPYLMFTSIDGDSTIGTVDTPLEVNFDTILNNLDSGFMLRGEAFHESHWGLMFDWAFMDLSKSFSQPALGVLDARVRQGVLEVSVAYKQSSPSLGEWINYVGLRRWDNSYEFNLEPNRLPSTSLVDRDEDWVDLILGFKVDKQLADNWLFTSSGDIGGFGLSAKLTASLKLGVSYKFSDHWDVSALYKGTYVNYHTGDEDDKSYFEYKTITHGPIISASYQF</sequence>
<comment type="caution">
    <text evidence="1">The sequence shown here is derived from an EMBL/GenBank/DDBJ whole genome shotgun (WGS) entry which is preliminary data.</text>
</comment>
<accession>A0ABU1B753</accession>
<evidence type="ECO:0000313" key="2">
    <source>
        <dbReference type="Proteomes" id="UP001226574"/>
    </source>
</evidence>
<keyword evidence="2" id="KW-1185">Reference proteome</keyword>
<evidence type="ECO:0000313" key="1">
    <source>
        <dbReference type="EMBL" id="MDQ9090052.1"/>
    </source>
</evidence>
<dbReference type="EMBL" id="JAVIFY010000001">
    <property type="protein sequence ID" value="MDQ9090052.1"/>
    <property type="molecule type" value="Genomic_DNA"/>
</dbReference>
<gene>
    <name evidence="1" type="ORF">RC083_00455</name>
</gene>
<reference evidence="1 2" key="1">
    <citation type="submission" date="2023-08" db="EMBL/GenBank/DDBJ databases">
        <title>Pseudoalteromonas haloplanktis LL1 genome.</title>
        <authorList>
            <person name="Wu S."/>
        </authorList>
    </citation>
    <scope>NUCLEOTIDE SEQUENCE [LARGE SCALE GENOMIC DNA]</scope>
    <source>
        <strain evidence="1 2">LL1</strain>
    </source>
</reference>
<name>A0ABU1B753_PSEHA</name>
<dbReference type="RefSeq" id="WP_309038082.1">
    <property type="nucleotide sequence ID" value="NZ_JAVIFY010000001.1"/>
</dbReference>